<dbReference type="InterPro" id="IPR003786">
    <property type="entry name" value="FdhD"/>
</dbReference>
<dbReference type="PANTHER" id="PTHR30592">
    <property type="entry name" value="FORMATE DEHYDROGENASE"/>
    <property type="match status" value="1"/>
</dbReference>
<keyword evidence="5" id="KW-1185">Reference proteome</keyword>
<evidence type="ECO:0000256" key="2">
    <source>
        <dbReference type="ARBA" id="ARBA00023150"/>
    </source>
</evidence>
<dbReference type="RefSeq" id="WP_166252763.1">
    <property type="nucleotide sequence ID" value="NZ_JAAMOW010000002.1"/>
</dbReference>
<dbReference type="AlphaFoldDB" id="A0A6M2BND9"/>
<comment type="function">
    <text evidence="3">Required for formate dehydrogenase (FDH) activity. Acts as a sulfur carrier protein that transfers sulfur from IscS to the molybdenum cofactor prior to its insertion into FDH.</text>
</comment>
<accession>A0A6M2BND9</accession>
<dbReference type="EMBL" id="JAAMOW010000002">
    <property type="protein sequence ID" value="NGY04126.1"/>
    <property type="molecule type" value="Genomic_DNA"/>
</dbReference>
<comment type="caution">
    <text evidence="4">The sequence shown here is derived from an EMBL/GenBank/DDBJ whole genome shotgun (WGS) entry which is preliminary data.</text>
</comment>
<keyword evidence="2 3" id="KW-0501">Molybdenum cofactor biosynthesis</keyword>
<dbReference type="InterPro" id="IPR016193">
    <property type="entry name" value="Cytidine_deaminase-like"/>
</dbReference>
<feature type="binding site" evidence="3">
    <location>
        <begin position="246"/>
        <end position="251"/>
    </location>
    <ligand>
        <name>Mo-bis(molybdopterin guanine dinucleotide)</name>
        <dbReference type="ChEBI" id="CHEBI:60539"/>
    </ligand>
</feature>
<dbReference type="GO" id="GO:0097163">
    <property type="term" value="F:sulfur carrier activity"/>
    <property type="evidence" value="ECO:0007669"/>
    <property type="project" value="UniProtKB-UniRule"/>
</dbReference>
<dbReference type="SUPFAM" id="SSF53927">
    <property type="entry name" value="Cytidine deaminase-like"/>
    <property type="match status" value="1"/>
</dbReference>
<sequence length="258" mass="28173">MKHEPLRIVQATRIERSIREDRNETLADETPIALVYNGRSHAVMMATPGDLDDFAYGFTLAEGIVDDVGEIEIVDRLYTAHGISLQMLIPQRRYDRLRDRERNLTGRTGCGLCGAATLEAAMRPIRRVTSTAAIATERLPDAFARLIAAQPLNDRSGALHAAALIMSDGPMLVREDVGRHNAVDKALGAAAMHRDRPRALLVTSRASYEVIHKAAQRNCPVVAAVSAPTALAVRFAEEAGITLIGFARGNRMTVYSHP</sequence>
<feature type="active site" description="Cysteine persulfide intermediate" evidence="3">
    <location>
        <position position="110"/>
    </location>
</feature>
<evidence type="ECO:0000313" key="4">
    <source>
        <dbReference type="EMBL" id="NGY04126.1"/>
    </source>
</evidence>
<dbReference type="PIRSF" id="PIRSF015626">
    <property type="entry name" value="FdhD"/>
    <property type="match status" value="1"/>
</dbReference>
<evidence type="ECO:0000313" key="5">
    <source>
        <dbReference type="Proteomes" id="UP000472676"/>
    </source>
</evidence>
<dbReference type="GO" id="GO:0005737">
    <property type="term" value="C:cytoplasm"/>
    <property type="evidence" value="ECO:0007669"/>
    <property type="project" value="UniProtKB-SubCell"/>
</dbReference>
<dbReference type="HAMAP" id="MF_00187">
    <property type="entry name" value="FdhD"/>
    <property type="match status" value="1"/>
</dbReference>
<name>A0A6M2BND9_9GAMM</name>
<reference evidence="4 5" key="1">
    <citation type="journal article" date="2014" name="Int. J. Syst. Evol. Microbiol.">
        <title>Solimonas terrae sp. nov., isolated from soil.</title>
        <authorList>
            <person name="Kim S.J."/>
            <person name="Moon J.Y."/>
            <person name="Weon H.Y."/>
            <person name="Ahn J.H."/>
            <person name="Chen W.M."/>
            <person name="Kwon S.W."/>
        </authorList>
    </citation>
    <scope>NUCLEOTIDE SEQUENCE [LARGE SCALE GENOMIC DNA]</scope>
    <source>
        <strain evidence="4 5">KIS83-12</strain>
    </source>
</reference>
<dbReference type="GO" id="GO:0006777">
    <property type="term" value="P:Mo-molybdopterin cofactor biosynthetic process"/>
    <property type="evidence" value="ECO:0007669"/>
    <property type="project" value="UniProtKB-UniRule"/>
</dbReference>
<dbReference type="NCBIfam" id="TIGR00129">
    <property type="entry name" value="fdhD_narQ"/>
    <property type="match status" value="1"/>
</dbReference>
<keyword evidence="4" id="KW-0808">Transferase</keyword>
<gene>
    <name evidence="3 4" type="primary">fdhD</name>
    <name evidence="4" type="ORF">G7Y85_05060</name>
</gene>
<dbReference type="Proteomes" id="UP000472676">
    <property type="component" value="Unassembled WGS sequence"/>
</dbReference>
<evidence type="ECO:0000256" key="1">
    <source>
        <dbReference type="ARBA" id="ARBA00022490"/>
    </source>
</evidence>
<dbReference type="PANTHER" id="PTHR30592:SF1">
    <property type="entry name" value="SULFUR CARRIER PROTEIN FDHD"/>
    <property type="match status" value="1"/>
</dbReference>
<dbReference type="GO" id="GO:0016783">
    <property type="term" value="F:sulfurtransferase activity"/>
    <property type="evidence" value="ECO:0007669"/>
    <property type="project" value="InterPro"/>
</dbReference>
<comment type="subcellular location">
    <subcellularLocation>
        <location evidence="3">Cytoplasm</location>
    </subcellularLocation>
</comment>
<comment type="similarity">
    <text evidence="3">Belongs to the FdhD family.</text>
</comment>
<dbReference type="Gene3D" id="3.10.20.10">
    <property type="match status" value="1"/>
</dbReference>
<dbReference type="Pfam" id="PF02634">
    <property type="entry name" value="FdhD-NarQ"/>
    <property type="match status" value="1"/>
</dbReference>
<proteinExistence type="inferred from homology"/>
<organism evidence="4 5">
    <name type="scientific">Solimonas terrae</name>
    <dbReference type="NCBI Taxonomy" id="1396819"/>
    <lineage>
        <taxon>Bacteria</taxon>
        <taxon>Pseudomonadati</taxon>
        <taxon>Pseudomonadota</taxon>
        <taxon>Gammaproteobacteria</taxon>
        <taxon>Nevskiales</taxon>
        <taxon>Nevskiaceae</taxon>
        <taxon>Solimonas</taxon>
    </lineage>
</organism>
<evidence type="ECO:0000256" key="3">
    <source>
        <dbReference type="HAMAP-Rule" id="MF_00187"/>
    </source>
</evidence>
<keyword evidence="1 3" id="KW-0963">Cytoplasm</keyword>
<dbReference type="Gene3D" id="3.40.140.10">
    <property type="entry name" value="Cytidine Deaminase, domain 2"/>
    <property type="match status" value="1"/>
</dbReference>
<protein>
    <recommendedName>
        <fullName evidence="3">Sulfur carrier protein FdhD</fullName>
    </recommendedName>
</protein>